<name>A0A8H7IPF2_9PEZI</name>
<gene>
    <name evidence="1" type="ORF">BFW01_g10283</name>
</gene>
<dbReference type="Proteomes" id="UP000627934">
    <property type="component" value="Unassembled WGS sequence"/>
</dbReference>
<comment type="caution">
    <text evidence="1">The sequence shown here is derived from an EMBL/GenBank/DDBJ whole genome shotgun (WGS) entry which is preliminary data.</text>
</comment>
<evidence type="ECO:0000313" key="1">
    <source>
        <dbReference type="EMBL" id="KAF9629080.1"/>
    </source>
</evidence>
<accession>A0A8H7IPF2</accession>
<organism evidence="1 2">
    <name type="scientific">Lasiodiplodia theobromae</name>
    <dbReference type="NCBI Taxonomy" id="45133"/>
    <lineage>
        <taxon>Eukaryota</taxon>
        <taxon>Fungi</taxon>
        <taxon>Dikarya</taxon>
        <taxon>Ascomycota</taxon>
        <taxon>Pezizomycotina</taxon>
        <taxon>Dothideomycetes</taxon>
        <taxon>Dothideomycetes incertae sedis</taxon>
        <taxon>Botryosphaeriales</taxon>
        <taxon>Botryosphaeriaceae</taxon>
        <taxon>Lasiodiplodia</taxon>
    </lineage>
</organism>
<dbReference type="EMBL" id="MDYX01000024">
    <property type="protein sequence ID" value="KAF9629080.1"/>
    <property type="molecule type" value="Genomic_DNA"/>
</dbReference>
<dbReference type="AlphaFoldDB" id="A0A8H7IPF2"/>
<evidence type="ECO:0000313" key="2">
    <source>
        <dbReference type="Proteomes" id="UP000627934"/>
    </source>
</evidence>
<sequence>MADGLSIAASIAGLVTLADVVFVRTFWYVKDAKGTEKEVATLANELQSLSGVLHCLHLRINGLGGDEHDDPATCRPELVGSCLRLLVGVRDKLQEYKPGEHQHKISGTVRKLKWPFSMTETKHLITDIERQKSTLTMALSADSVAAAQKILSSQDKLLSGMEQIRNDLQKRRNFESSLADGLMAAALDKKQKEVIRFFATVDPRERYQTSRSL</sequence>
<protein>
    <recommendedName>
        <fullName evidence="3">Fungal N-terminal domain-containing protein</fullName>
    </recommendedName>
</protein>
<reference evidence="1" key="2">
    <citation type="journal article" date="2018" name="DNA Res.">
        <title>Comparative genome and transcriptome analyses reveal adaptations to opportunistic infections in woody plant degrading pathogens of Botryosphaeriaceae.</title>
        <authorList>
            <person name="Yan J.Y."/>
            <person name="Zhao W.S."/>
            <person name="Chen Z."/>
            <person name="Xing Q.K."/>
            <person name="Zhang W."/>
            <person name="Chethana K.W.T."/>
            <person name="Xue M.F."/>
            <person name="Xu J.P."/>
            <person name="Phillips A.J.L."/>
            <person name="Wang Y."/>
            <person name="Liu J.H."/>
            <person name="Liu M."/>
            <person name="Zhou Y."/>
            <person name="Jayawardena R.S."/>
            <person name="Manawasinghe I.S."/>
            <person name="Huang J.B."/>
            <person name="Qiao G.H."/>
            <person name="Fu C.Y."/>
            <person name="Guo F.F."/>
            <person name="Dissanayake A.J."/>
            <person name="Peng Y.L."/>
            <person name="Hyde K.D."/>
            <person name="Li X.H."/>
        </authorList>
    </citation>
    <scope>NUCLEOTIDE SEQUENCE</scope>
    <source>
        <strain evidence="1">CSS-01s</strain>
    </source>
</reference>
<evidence type="ECO:0008006" key="3">
    <source>
        <dbReference type="Google" id="ProtNLM"/>
    </source>
</evidence>
<reference evidence="1" key="1">
    <citation type="submission" date="2016-08" db="EMBL/GenBank/DDBJ databases">
        <authorList>
            <person name="Yan J."/>
        </authorList>
    </citation>
    <scope>NUCLEOTIDE SEQUENCE</scope>
    <source>
        <strain evidence="1">CSS-01s</strain>
    </source>
</reference>
<proteinExistence type="predicted"/>